<evidence type="ECO:0000313" key="2">
    <source>
        <dbReference type="EMBL" id="SIT10281.1"/>
    </source>
</evidence>
<organism evidence="2 3">
    <name type="scientific">Filimonas lacunae</name>
    <dbReference type="NCBI Taxonomy" id="477680"/>
    <lineage>
        <taxon>Bacteria</taxon>
        <taxon>Pseudomonadati</taxon>
        <taxon>Bacteroidota</taxon>
        <taxon>Chitinophagia</taxon>
        <taxon>Chitinophagales</taxon>
        <taxon>Chitinophagaceae</taxon>
        <taxon>Filimonas</taxon>
    </lineage>
</organism>
<keyword evidence="1" id="KW-0732">Signal</keyword>
<name>A0A173ML88_9BACT</name>
<reference evidence="3" key="1">
    <citation type="submission" date="2017-01" db="EMBL/GenBank/DDBJ databases">
        <authorList>
            <person name="Varghese N."/>
            <person name="Submissions S."/>
        </authorList>
    </citation>
    <scope>NUCLEOTIDE SEQUENCE [LARGE SCALE GENOMIC DNA]</scope>
    <source>
        <strain evidence="3">DSM 21054</strain>
    </source>
</reference>
<dbReference type="RefSeq" id="WP_076379308.1">
    <property type="nucleotide sequence ID" value="NZ_AP017422.1"/>
</dbReference>
<protein>
    <submittedName>
        <fullName evidence="2">Outer membrane protein beta-barrel domain-containing protein</fullName>
    </submittedName>
</protein>
<feature type="signal peptide" evidence="1">
    <location>
        <begin position="1"/>
        <end position="21"/>
    </location>
</feature>
<dbReference type="Proteomes" id="UP000186917">
    <property type="component" value="Unassembled WGS sequence"/>
</dbReference>
<dbReference type="OrthoDB" id="673025at2"/>
<feature type="chain" id="PRO_5030023119" evidence="1">
    <location>
        <begin position="22"/>
        <end position="212"/>
    </location>
</feature>
<dbReference type="SUPFAM" id="SSF56925">
    <property type="entry name" value="OMPA-like"/>
    <property type="match status" value="1"/>
</dbReference>
<sequence>MKKILLLTVLVVITTAITASAQINKGSVYLGGNVGYGRSNIRNNGYEDYKQINVGVSPSVAFAYKDNFAWGLSLLYARTDLQTSYIQKSNNFGVTAFLRQYQPLGKGFYAFAQEGLTLLYGFGNQSSPTSSEVKSYGANAGISPGLAYDINKKFQLEIQLNNVAYVSYNRSKTKYSYTTDQSTTSDFNIGSNLSQISDIGSVSIGARFVFGR</sequence>
<dbReference type="AlphaFoldDB" id="A0A173ML88"/>
<keyword evidence="3" id="KW-1185">Reference proteome</keyword>
<dbReference type="EMBL" id="FTOR01000003">
    <property type="protein sequence ID" value="SIT10281.1"/>
    <property type="molecule type" value="Genomic_DNA"/>
</dbReference>
<dbReference type="STRING" id="477680.SAMN05421788_103504"/>
<gene>
    <name evidence="2" type="ORF">SAMN05421788_103504</name>
</gene>
<dbReference type="InterPro" id="IPR011250">
    <property type="entry name" value="OMP/PagP_B-barrel"/>
</dbReference>
<dbReference type="KEGG" id="fln:FLA_4201"/>
<evidence type="ECO:0000313" key="3">
    <source>
        <dbReference type="Proteomes" id="UP000186917"/>
    </source>
</evidence>
<accession>A0A173ML88</accession>
<proteinExistence type="predicted"/>
<evidence type="ECO:0000256" key="1">
    <source>
        <dbReference type="SAM" id="SignalP"/>
    </source>
</evidence>